<comment type="caution">
    <text evidence="1">The sequence shown here is derived from an EMBL/GenBank/DDBJ whole genome shotgun (WGS) entry which is preliminary data.</text>
</comment>
<accession>A0AAW2H6Y2</accession>
<proteinExistence type="predicted"/>
<name>A0AAW2H6Y2_9NEOP</name>
<dbReference type="AlphaFoldDB" id="A0AAW2H6Y2"/>
<organism evidence="1">
    <name type="scientific">Menopon gallinae</name>
    <name type="common">poultry shaft louse</name>
    <dbReference type="NCBI Taxonomy" id="328185"/>
    <lineage>
        <taxon>Eukaryota</taxon>
        <taxon>Metazoa</taxon>
        <taxon>Ecdysozoa</taxon>
        <taxon>Arthropoda</taxon>
        <taxon>Hexapoda</taxon>
        <taxon>Insecta</taxon>
        <taxon>Pterygota</taxon>
        <taxon>Neoptera</taxon>
        <taxon>Paraneoptera</taxon>
        <taxon>Psocodea</taxon>
        <taxon>Troctomorpha</taxon>
        <taxon>Phthiraptera</taxon>
        <taxon>Amblycera</taxon>
        <taxon>Menoponidae</taxon>
        <taxon>Menopon</taxon>
    </lineage>
</organism>
<dbReference type="EMBL" id="JARGDH010000023">
    <property type="protein sequence ID" value="KAL0265483.1"/>
    <property type="molecule type" value="Genomic_DNA"/>
</dbReference>
<reference evidence="1" key="1">
    <citation type="journal article" date="2024" name="Gigascience">
        <title>Chromosome-level genome of the poultry shaft louse Menopon gallinae provides insight into the host-switching and adaptive evolution of parasitic lice.</title>
        <authorList>
            <person name="Xu Y."/>
            <person name="Ma L."/>
            <person name="Liu S."/>
            <person name="Liang Y."/>
            <person name="Liu Q."/>
            <person name="He Z."/>
            <person name="Tian L."/>
            <person name="Duan Y."/>
            <person name="Cai W."/>
            <person name="Li H."/>
            <person name="Song F."/>
        </authorList>
    </citation>
    <scope>NUCLEOTIDE SEQUENCE</scope>
    <source>
        <strain evidence="1">Cailab_2023a</strain>
    </source>
</reference>
<evidence type="ECO:0000313" key="1">
    <source>
        <dbReference type="EMBL" id="KAL0265483.1"/>
    </source>
</evidence>
<gene>
    <name evidence="1" type="ORF">PYX00_010986</name>
</gene>
<sequence length="118" mass="13872">MLKYGLLTYICPNLAQELKGSLHRELFDRELAKLDTKVCSKVSLSKEDYVRPLRQLAKLIQRGRAVSLNESLREWELALKNCTYRFPKQINKLKKELSSQEFSKLDFTPLQDKKKIKE</sequence>
<protein>
    <submittedName>
        <fullName evidence="1">Uncharacterized protein</fullName>
    </submittedName>
</protein>